<dbReference type="OrthoDB" id="8369899at2"/>
<keyword evidence="4" id="KW-1185">Reference proteome</keyword>
<dbReference type="PANTHER" id="PTHR33755:SF6">
    <property type="entry name" value="PLASMID STABILIZATION SYSTEM PROTEIN"/>
    <property type="match status" value="1"/>
</dbReference>
<dbReference type="InterPro" id="IPR007712">
    <property type="entry name" value="RelE/ParE_toxin"/>
</dbReference>
<dbReference type="Gene3D" id="3.30.2310.20">
    <property type="entry name" value="RelE-like"/>
    <property type="match status" value="1"/>
</dbReference>
<dbReference type="InterPro" id="IPR035093">
    <property type="entry name" value="RelE/ParE_toxin_dom_sf"/>
</dbReference>
<dbReference type="EMBL" id="QYUL01000001">
    <property type="protein sequence ID" value="RJF84266.1"/>
    <property type="molecule type" value="Genomic_DNA"/>
</dbReference>
<proteinExistence type="inferred from homology"/>
<reference evidence="3 4" key="1">
    <citation type="submission" date="2018-09" db="EMBL/GenBank/DDBJ databases">
        <authorList>
            <person name="Zhu H."/>
        </authorList>
    </citation>
    <scope>NUCLEOTIDE SEQUENCE [LARGE SCALE GENOMIC DNA]</scope>
    <source>
        <strain evidence="3 4">K2W22B-5</strain>
    </source>
</reference>
<evidence type="ECO:0000313" key="4">
    <source>
        <dbReference type="Proteomes" id="UP000283458"/>
    </source>
</evidence>
<accession>A0A418W2P7</accession>
<evidence type="ECO:0000256" key="1">
    <source>
        <dbReference type="ARBA" id="ARBA00006226"/>
    </source>
</evidence>
<sequence>MKALVYSTAAEDDIDTIIDLIKADNPAAAQNWLVNLDVKCRQLSRFPHMGKRRDDVRDGVHCFPHGNYLIFYDISDTSVVVLHVVHGARNLPEIFRGEEGQ</sequence>
<dbReference type="Pfam" id="PF05016">
    <property type="entry name" value="ParE_toxin"/>
    <property type="match status" value="1"/>
</dbReference>
<dbReference type="InterPro" id="IPR051803">
    <property type="entry name" value="TA_system_RelE-like_toxin"/>
</dbReference>
<keyword evidence="2" id="KW-1277">Toxin-antitoxin system</keyword>
<comment type="similarity">
    <text evidence="1">Belongs to the RelE toxin family.</text>
</comment>
<gene>
    <name evidence="3" type="ORF">D3877_06755</name>
</gene>
<evidence type="ECO:0000256" key="2">
    <source>
        <dbReference type="ARBA" id="ARBA00022649"/>
    </source>
</evidence>
<organism evidence="3 4">
    <name type="scientific">Azospirillum cavernae</name>
    <dbReference type="NCBI Taxonomy" id="2320860"/>
    <lineage>
        <taxon>Bacteria</taxon>
        <taxon>Pseudomonadati</taxon>
        <taxon>Pseudomonadota</taxon>
        <taxon>Alphaproteobacteria</taxon>
        <taxon>Rhodospirillales</taxon>
        <taxon>Azospirillaceae</taxon>
        <taxon>Azospirillum</taxon>
    </lineage>
</organism>
<dbReference type="Proteomes" id="UP000283458">
    <property type="component" value="Unassembled WGS sequence"/>
</dbReference>
<name>A0A418W2P7_9PROT</name>
<protein>
    <submittedName>
        <fullName evidence="3">Type II toxin-antitoxin system RelE/ParE family toxin</fullName>
    </submittedName>
</protein>
<dbReference type="AlphaFoldDB" id="A0A418W2P7"/>
<evidence type="ECO:0000313" key="3">
    <source>
        <dbReference type="EMBL" id="RJF84266.1"/>
    </source>
</evidence>
<dbReference type="RefSeq" id="WP_119829906.1">
    <property type="nucleotide sequence ID" value="NZ_QYUL01000001.1"/>
</dbReference>
<comment type="caution">
    <text evidence="3">The sequence shown here is derived from an EMBL/GenBank/DDBJ whole genome shotgun (WGS) entry which is preliminary data.</text>
</comment>
<dbReference type="PANTHER" id="PTHR33755">
    <property type="entry name" value="TOXIN PARE1-RELATED"/>
    <property type="match status" value="1"/>
</dbReference>